<proteinExistence type="inferred from homology"/>
<dbReference type="InterPro" id="IPR051973">
    <property type="entry name" value="tRNA_Anticodon_Mtase-Reg"/>
</dbReference>
<dbReference type="Pfam" id="PF00400">
    <property type="entry name" value="WD40"/>
    <property type="match status" value="2"/>
</dbReference>
<dbReference type="EMBL" id="LFYR01000611">
    <property type="protein sequence ID" value="KMZ72966.1"/>
    <property type="molecule type" value="Genomic_DNA"/>
</dbReference>
<feature type="repeat" description="WD" evidence="7">
    <location>
        <begin position="240"/>
        <end position="281"/>
    </location>
</feature>
<dbReference type="PANTHER" id="PTHR14344:SF3">
    <property type="entry name" value="WD REPEAT-CONTAINING PROTEIN 6"/>
    <property type="match status" value="1"/>
</dbReference>
<dbReference type="STRING" id="29655.A0A0K9PVD2"/>
<comment type="similarity">
    <text evidence="6">Belongs to the WD repeat WDR6 family.</text>
</comment>
<dbReference type="Gene3D" id="2.130.10.10">
    <property type="entry name" value="YVTN repeat-like/Quinoprotein amine dehydrogenase"/>
    <property type="match status" value="4"/>
</dbReference>
<evidence type="ECO:0000256" key="7">
    <source>
        <dbReference type="PROSITE-ProRule" id="PRU00221"/>
    </source>
</evidence>
<dbReference type="OMA" id="RSARIWM"/>
<feature type="repeat" description="WD" evidence="7">
    <location>
        <begin position="1006"/>
        <end position="1024"/>
    </location>
</feature>
<keyword evidence="10" id="KW-1185">Reference proteome</keyword>
<dbReference type="InterPro" id="IPR036322">
    <property type="entry name" value="WD40_repeat_dom_sf"/>
</dbReference>
<dbReference type="PROSITE" id="PS50082">
    <property type="entry name" value="WD_REPEATS_2"/>
    <property type="match status" value="2"/>
</dbReference>
<keyword evidence="3 7" id="KW-0853">WD repeat</keyword>
<dbReference type="GO" id="GO:0030488">
    <property type="term" value="P:tRNA methylation"/>
    <property type="evidence" value="ECO:0000318"/>
    <property type="project" value="GO_Central"/>
</dbReference>
<keyword evidence="2" id="KW-0963">Cytoplasm</keyword>
<comment type="subcellular location">
    <subcellularLocation>
        <location evidence="1">Cytoplasm</location>
    </subcellularLocation>
</comment>
<evidence type="ECO:0000256" key="6">
    <source>
        <dbReference type="ARBA" id="ARBA00038255"/>
    </source>
</evidence>
<feature type="compositionally biased region" description="Basic and acidic residues" evidence="8">
    <location>
        <begin position="1089"/>
        <end position="1102"/>
    </location>
</feature>
<evidence type="ECO:0000256" key="3">
    <source>
        <dbReference type="ARBA" id="ARBA00022574"/>
    </source>
</evidence>
<dbReference type="OrthoDB" id="5594999at2759"/>
<dbReference type="SUPFAM" id="SSF50978">
    <property type="entry name" value="WD40 repeat-like"/>
    <property type="match status" value="3"/>
</dbReference>
<gene>
    <name evidence="9" type="ORF">ZOSMA_156G00140</name>
</gene>
<comment type="caution">
    <text evidence="9">The sequence shown here is derived from an EMBL/GenBank/DDBJ whole genome shotgun (WGS) entry which is preliminary data.</text>
</comment>
<dbReference type="PANTHER" id="PTHR14344">
    <property type="entry name" value="WD REPEAT PROTEIN"/>
    <property type="match status" value="1"/>
</dbReference>
<dbReference type="GO" id="GO:0005737">
    <property type="term" value="C:cytoplasm"/>
    <property type="evidence" value="ECO:0000318"/>
    <property type="project" value="GO_Central"/>
</dbReference>
<dbReference type="Proteomes" id="UP000036987">
    <property type="component" value="Unassembled WGS sequence"/>
</dbReference>
<organism evidence="9 10">
    <name type="scientific">Zostera marina</name>
    <name type="common">Eelgrass</name>
    <dbReference type="NCBI Taxonomy" id="29655"/>
    <lineage>
        <taxon>Eukaryota</taxon>
        <taxon>Viridiplantae</taxon>
        <taxon>Streptophyta</taxon>
        <taxon>Embryophyta</taxon>
        <taxon>Tracheophyta</taxon>
        <taxon>Spermatophyta</taxon>
        <taxon>Magnoliopsida</taxon>
        <taxon>Liliopsida</taxon>
        <taxon>Zosteraceae</taxon>
        <taxon>Zostera</taxon>
    </lineage>
</organism>
<sequence>MTEENQILSSWSLRVGPYLGEISALAFLQISSSSFPLLLAGTGSEILVYDMVSAELLKSAHVFEGVRVHGITCGGARSKSMVSDTRIVVFGEKRVKVFLVSVTCSPFKGKGKVEEVQLKLECRLPRFEHWVLDALFIKEDSCIALGLGDNSVAIWDIASSKMVLLVASPDRCLLYSLRLWGNNLENLKVASGTIYNEIIVWRLVSQDHCFVNLSDNAHSIHHNEVCLLDQQYRAAHLIRLCGHEGSIFRLAWSQNGLKLMSVSDDRSARTWDFSDETLEFDVSKNCDISVVILYGHDARIWDCCISNNILITVGEDCSCRFWGMDGKELKIIKEHIGRGIWRCLYDPGSKIVITAGFDSAIKIHQLHISSSQELIGQNEVLMDFTDRVEIFSLFIPDASKQLKDSKSEYVRCLHFTKKDILYVATNRGFLYHVKINNSSSIKWTQLARISEDVPLICMDFISLTPPNDIVEDEDIVAIGDGSGNVTILWVVNPVYCPKIVSSINWLAESERQLLGIFWSKALGYSRLFTADPSGSIKLWGINDNKANGKDLKVPIVFSSLFGTRITCLDVSCELEVLICGDQRGNLSIFPFQNFQTNNNIHPMVQFKGAHGLSSVSTISIGFVNCDEVEFHTTGGDGCICYFKFTKSLTSLEFTGMKQLKELSIIRSVIRSCSFDEDLAHGKYAIGFTSSGFIIWNIMDDNQISHVSCGGWRRPYSFHFGAFPEIQNCFAFLKDNTIYVHRLWVPSNESLSFSKVLHFQFHGREIHTMRFISFGLQDCLIATGCEDGTVRLTSRSIQSNSDNWSSSRLLGEHVGGSAVRSLCFLSRIYMFQAGQTYLHALPRTGDPSLLISVGAKQVLTSWLLRTRSVSKRFDFTSINDDEIRSTLPREPSSVDFQWLSTHMPQRTALMHRVHGKLSKGVVDKNKNDWRYLAVTGFLVAATDCRFTVCFIVVACSDTTLTLRALLLPHRLWFDVAELVPQTSPVLALQHAVFPTYSNHRNGYQNGNAHVIISGSTDGSITFWDLTESVGHFMQSILAFEPEKNINCQSRPRTGRGSQGGRWWKSSHSKNITSDGFEGSIDDDITNTKLNMKEKESSGEKEPSRVNNKRAPSILPSDISSYLAGEMCGVKPLLVLDSIHQSGVNCLHVSRMENSQHLNSGVVYCILSGGDDQSLHCIIFSLNQKTSNPSPDFGCLRECSISNNRSQNSLLVLVKNRITSAHSSAVKGVWTDGIWVFSVGLDQRIRCWHLHANGILTEHSHLIISVPEPETLDALMCNRNHYEIVVGGRGIQMVAFVY</sequence>
<protein>
    <submittedName>
        <fullName evidence="9">WD repeat-containing protein</fullName>
    </submittedName>
</protein>
<dbReference type="InterPro" id="IPR015943">
    <property type="entry name" value="WD40/YVTN_repeat-like_dom_sf"/>
</dbReference>
<dbReference type="InterPro" id="IPR001680">
    <property type="entry name" value="WD40_rpt"/>
</dbReference>
<dbReference type="InterPro" id="IPR019775">
    <property type="entry name" value="WD40_repeat_CS"/>
</dbReference>
<dbReference type="PROSITE" id="PS00678">
    <property type="entry name" value="WD_REPEATS_1"/>
    <property type="match status" value="1"/>
</dbReference>
<evidence type="ECO:0000256" key="5">
    <source>
        <dbReference type="ARBA" id="ARBA00022737"/>
    </source>
</evidence>
<dbReference type="SMART" id="SM00320">
    <property type="entry name" value="WD40"/>
    <property type="match status" value="9"/>
</dbReference>
<accession>A0A0K9PVD2</accession>
<evidence type="ECO:0000256" key="4">
    <source>
        <dbReference type="ARBA" id="ARBA00022694"/>
    </source>
</evidence>
<evidence type="ECO:0000313" key="9">
    <source>
        <dbReference type="EMBL" id="KMZ72966.1"/>
    </source>
</evidence>
<keyword evidence="4" id="KW-0819">tRNA processing</keyword>
<feature type="region of interest" description="Disordered" evidence="8">
    <location>
        <begin position="1045"/>
        <end position="1110"/>
    </location>
</feature>
<dbReference type="PROSITE" id="PS50294">
    <property type="entry name" value="WD_REPEATS_REGION"/>
    <property type="match status" value="1"/>
</dbReference>
<evidence type="ECO:0000256" key="1">
    <source>
        <dbReference type="ARBA" id="ARBA00004496"/>
    </source>
</evidence>
<keyword evidence="5" id="KW-0677">Repeat</keyword>
<evidence type="ECO:0000256" key="8">
    <source>
        <dbReference type="SAM" id="MobiDB-lite"/>
    </source>
</evidence>
<name>A0A0K9PVD2_ZOSMR</name>
<evidence type="ECO:0000256" key="2">
    <source>
        <dbReference type="ARBA" id="ARBA00022490"/>
    </source>
</evidence>
<evidence type="ECO:0000313" key="10">
    <source>
        <dbReference type="Proteomes" id="UP000036987"/>
    </source>
</evidence>
<reference evidence="10" key="1">
    <citation type="journal article" date="2016" name="Nature">
        <title>The genome of the seagrass Zostera marina reveals angiosperm adaptation to the sea.</title>
        <authorList>
            <person name="Olsen J.L."/>
            <person name="Rouze P."/>
            <person name="Verhelst B."/>
            <person name="Lin Y.-C."/>
            <person name="Bayer T."/>
            <person name="Collen J."/>
            <person name="Dattolo E."/>
            <person name="De Paoli E."/>
            <person name="Dittami S."/>
            <person name="Maumus F."/>
            <person name="Michel G."/>
            <person name="Kersting A."/>
            <person name="Lauritano C."/>
            <person name="Lohaus R."/>
            <person name="Toepel M."/>
            <person name="Tonon T."/>
            <person name="Vanneste K."/>
            <person name="Amirebrahimi M."/>
            <person name="Brakel J."/>
            <person name="Bostroem C."/>
            <person name="Chovatia M."/>
            <person name="Grimwood J."/>
            <person name="Jenkins J.W."/>
            <person name="Jueterbock A."/>
            <person name="Mraz A."/>
            <person name="Stam W.T."/>
            <person name="Tice H."/>
            <person name="Bornberg-Bauer E."/>
            <person name="Green P.J."/>
            <person name="Pearson G.A."/>
            <person name="Procaccini G."/>
            <person name="Duarte C.M."/>
            <person name="Schmutz J."/>
            <person name="Reusch T.B.H."/>
            <person name="Van de Peer Y."/>
        </authorList>
    </citation>
    <scope>NUCLEOTIDE SEQUENCE [LARGE SCALE GENOMIC DNA]</scope>
    <source>
        <strain evidence="10">cv. Finnish</strain>
    </source>
</reference>